<evidence type="ECO:0000313" key="2">
    <source>
        <dbReference type="EMBL" id="MFD0622453.1"/>
    </source>
</evidence>
<organism evidence="2 3">
    <name type="scientific">Streptomyces sanglieri</name>
    <dbReference type="NCBI Taxonomy" id="193460"/>
    <lineage>
        <taxon>Bacteria</taxon>
        <taxon>Bacillati</taxon>
        <taxon>Actinomycetota</taxon>
        <taxon>Actinomycetes</taxon>
        <taxon>Kitasatosporales</taxon>
        <taxon>Streptomycetaceae</taxon>
        <taxon>Streptomyces</taxon>
    </lineage>
</organism>
<reference evidence="2" key="3">
    <citation type="submission" date="2024-09" db="EMBL/GenBank/DDBJ databases">
        <authorList>
            <person name="Sun Q."/>
            <person name="Mori K."/>
        </authorList>
    </citation>
    <scope>NUCLEOTIDE SEQUENCE</scope>
    <source>
        <strain evidence="2">JCM 12607</strain>
    </source>
</reference>
<dbReference type="Proteomes" id="UP001596915">
    <property type="component" value="Unassembled WGS sequence"/>
</dbReference>
<comment type="caution">
    <text evidence="2">The sequence shown here is derived from an EMBL/GenBank/DDBJ whole genome shotgun (WGS) entry which is preliminary data.</text>
</comment>
<evidence type="ECO:0000313" key="3">
    <source>
        <dbReference type="Proteomes" id="UP001596915"/>
    </source>
</evidence>
<dbReference type="EMBL" id="JBHTGL010000006">
    <property type="protein sequence ID" value="MFD0622453.1"/>
    <property type="molecule type" value="Genomic_DNA"/>
</dbReference>
<gene>
    <name evidence="1" type="ORF">ACFQ2K_04430</name>
    <name evidence="2" type="ORF">ACFQ2K_06020</name>
</gene>
<evidence type="ECO:0000313" key="1">
    <source>
        <dbReference type="EMBL" id="MFD0622173.1"/>
    </source>
</evidence>
<name>A0ABW2WNG7_9ACTN</name>
<proteinExistence type="predicted"/>
<reference evidence="2" key="1">
    <citation type="journal article" date="2014" name="Int. J. Syst. Evol. Microbiol.">
        <title>Complete genome of a new Firmicutes species belonging to the dominant human colonic microbiota ('Ruminococcus bicirculans') reveals two chromosomes and a selective capacity to utilize plant glucans.</title>
        <authorList>
            <consortium name="NISC Comparative Sequencing Program"/>
            <person name="Wegmann U."/>
            <person name="Louis P."/>
            <person name="Goesmann A."/>
            <person name="Henrissat B."/>
            <person name="Duncan S.H."/>
            <person name="Flint H.J."/>
        </authorList>
    </citation>
    <scope>NUCLEOTIDE SEQUENCE</scope>
    <source>
        <strain evidence="2">JCM 12607</strain>
    </source>
</reference>
<accession>A0ABW2WNG7</accession>
<keyword evidence="3" id="KW-1185">Reference proteome</keyword>
<protein>
    <submittedName>
        <fullName evidence="2">Uncharacterized protein</fullName>
    </submittedName>
</protein>
<sequence>MPETVLPIPARLDPVRDDHAWPFPLVSGALSHVRLRVWPTKDRGPLVIATDLMLGAGLVNDAEALCRAVISEFGDDAVVVRHFPAWSMLAMDGEDKFQKLTLDDKGTAHSHSCTGEVLDALGPSVLGFPGDTPPSTSEVGAAVVPPQSVHVARILAALLRLTDTRVIERRPDGYPTRHAPVTEADLRPLSHVKLGAAALQGLAHFLGEANVDELETAAGAKRDKKLAKIVERLQEQAWELAVLGDEMAAEQRERD</sequence>
<dbReference type="EMBL" id="JBHTGL010000005">
    <property type="protein sequence ID" value="MFD0622173.1"/>
    <property type="molecule type" value="Genomic_DNA"/>
</dbReference>
<reference evidence="3" key="2">
    <citation type="journal article" date="2019" name="Int. J. Syst. Evol. Microbiol.">
        <title>The Global Catalogue of Microorganisms (GCM) 10K type strain sequencing project: providing services to taxonomists for standard genome sequencing and annotation.</title>
        <authorList>
            <consortium name="The Broad Institute Genomics Platform"/>
            <consortium name="The Broad Institute Genome Sequencing Center for Infectious Disease"/>
            <person name="Wu L."/>
            <person name="Ma J."/>
        </authorList>
    </citation>
    <scope>NUCLEOTIDE SEQUENCE [LARGE SCALE GENOMIC DNA]</scope>
    <source>
        <strain evidence="3">JCM 12607</strain>
    </source>
</reference>